<organism evidence="2 4">
    <name type="scientific">Mycobacterium gordonae</name>
    <dbReference type="NCBI Taxonomy" id="1778"/>
    <lineage>
        <taxon>Bacteria</taxon>
        <taxon>Bacillati</taxon>
        <taxon>Actinomycetota</taxon>
        <taxon>Actinomycetes</taxon>
        <taxon>Mycobacteriales</taxon>
        <taxon>Mycobacteriaceae</taxon>
        <taxon>Mycobacterium</taxon>
    </lineage>
</organism>
<dbReference type="AlphaFoldDB" id="A0A0Q2LWQ1"/>
<keyword evidence="5" id="KW-1185">Reference proteome</keyword>
<name>A0A0Q2LWQ1_MYCGO</name>
<evidence type="ECO:0000313" key="3">
    <source>
        <dbReference type="EMBL" id="ORV95668.1"/>
    </source>
</evidence>
<dbReference type="Proteomes" id="UP000193928">
    <property type="component" value="Unassembled WGS sequence"/>
</dbReference>
<keyword evidence="1" id="KW-0732">Signal</keyword>
<comment type="caution">
    <text evidence="2">The sequence shown here is derived from an EMBL/GenBank/DDBJ whole genome shotgun (WGS) entry which is preliminary data.</text>
</comment>
<dbReference type="Proteomes" id="UP000051677">
    <property type="component" value="Unassembled WGS sequence"/>
</dbReference>
<sequence>MRMWPPPAAIAVLFGVGLGAAAPQAKAEPPAMDGVYLYADDDGGTGTWTVSTTCNPDCIAHVTTALGSSFDAPLKDGQYVNSRTIPDGLKCPLYVMGDFLFDGGYHPVSVVQWWDPVTLNGEVHFTPYTKVDIPHVPPNCYIVDHHQLFSLTKVG</sequence>
<dbReference type="EMBL" id="LKTM01000040">
    <property type="protein sequence ID" value="KQH80146.1"/>
    <property type="molecule type" value="Genomic_DNA"/>
</dbReference>
<dbReference type="RefSeq" id="WP_055576974.1">
    <property type="nucleotide sequence ID" value="NZ_JACKSU010000025.1"/>
</dbReference>
<evidence type="ECO:0000313" key="2">
    <source>
        <dbReference type="EMBL" id="KQH80146.1"/>
    </source>
</evidence>
<proteinExistence type="predicted"/>
<feature type="signal peptide" evidence="1">
    <location>
        <begin position="1"/>
        <end position="27"/>
    </location>
</feature>
<feature type="chain" id="PRO_5010919335" evidence="1">
    <location>
        <begin position="28"/>
        <end position="155"/>
    </location>
</feature>
<evidence type="ECO:0000313" key="4">
    <source>
        <dbReference type="Proteomes" id="UP000051677"/>
    </source>
</evidence>
<protein>
    <submittedName>
        <fullName evidence="2">Uncharacterized protein</fullName>
    </submittedName>
</protein>
<dbReference type="OrthoDB" id="4636369at2"/>
<reference evidence="3 5" key="2">
    <citation type="submission" date="2016-01" db="EMBL/GenBank/DDBJ databases">
        <title>The new phylogeny of the genus Mycobacterium.</title>
        <authorList>
            <person name="Tarcisio F."/>
            <person name="Conor M."/>
            <person name="Antonella G."/>
            <person name="Elisabetta G."/>
            <person name="Giulia F.S."/>
            <person name="Sara T."/>
            <person name="Anna F."/>
            <person name="Clotilde B."/>
            <person name="Roberto B."/>
            <person name="Veronica D.S."/>
            <person name="Fabio R."/>
            <person name="Monica P."/>
            <person name="Olivier J."/>
            <person name="Enrico T."/>
            <person name="Nicola S."/>
        </authorList>
    </citation>
    <scope>NUCLEOTIDE SEQUENCE [LARGE SCALE GENOMIC DNA]</scope>
    <source>
        <strain evidence="3 5">DSM 44160</strain>
    </source>
</reference>
<accession>A0A0Q2LWQ1</accession>
<gene>
    <name evidence="2" type="ORF">AO501_07605</name>
    <name evidence="3" type="ORF">AWC08_14440</name>
</gene>
<evidence type="ECO:0000313" key="5">
    <source>
        <dbReference type="Proteomes" id="UP000193928"/>
    </source>
</evidence>
<dbReference type="EMBL" id="LQOY01000019">
    <property type="protein sequence ID" value="ORV95668.1"/>
    <property type="molecule type" value="Genomic_DNA"/>
</dbReference>
<reference evidence="2 4" key="1">
    <citation type="submission" date="2015-10" db="EMBL/GenBank/DDBJ databases">
        <title>Mycobacterium gordonae draft genome assembly.</title>
        <authorList>
            <person name="Ustinova V."/>
            <person name="Smirnova T."/>
            <person name="Blagodatskikh K."/>
            <person name="Varlamov D."/>
            <person name="Larionova E."/>
            <person name="Chernousova L."/>
        </authorList>
    </citation>
    <scope>NUCLEOTIDE SEQUENCE [LARGE SCALE GENOMIC DNA]</scope>
    <source>
        <strain evidence="2 4">CTRI 14-8773</strain>
    </source>
</reference>
<evidence type="ECO:0000256" key="1">
    <source>
        <dbReference type="SAM" id="SignalP"/>
    </source>
</evidence>